<dbReference type="OrthoDB" id="3039123at2759"/>
<keyword evidence="1" id="KW-0719">Serine esterase</keyword>
<sequence length="246" mass="27231">MDPYACNFRPEAMLCTRSNNNASTCLTLSLIGTLRHPISDYVDANQTFIFPGPSLGSSLGFVASGTEKPSAIGLQYIINMVMNDTNWNWRSFSYETVQTIDRIDPGNSTADNYDLAPFKDSGASIYFYEEVYKTMGVNLDDCYRMFLVPGLFHCTGSTEAPWFTGISTITRATHGVPGHNDADHNGVLAIMRWVEESIAPEKIVATNYNSDNALKGVARQQPVCPYPTKARYMAGDLDMPISWNCT</sequence>
<evidence type="ECO:0000256" key="2">
    <source>
        <dbReference type="ARBA" id="ARBA00022729"/>
    </source>
</evidence>
<evidence type="ECO:0000256" key="5">
    <source>
        <dbReference type="RuleBase" id="RU361238"/>
    </source>
</evidence>
<reference evidence="6 7" key="1">
    <citation type="submission" date="2014-02" db="EMBL/GenBank/DDBJ databases">
        <title>The genome sequence of Colletotrichum salicis CBS 607.94.</title>
        <authorList>
            <person name="Baroncelli R."/>
            <person name="Thon M.R."/>
        </authorList>
    </citation>
    <scope>NUCLEOTIDE SEQUENCE [LARGE SCALE GENOMIC DNA]</scope>
    <source>
        <strain evidence="6 7">CBS 607.94</strain>
    </source>
</reference>
<name>A0A135V954_9PEZI</name>
<evidence type="ECO:0000313" key="7">
    <source>
        <dbReference type="Proteomes" id="UP000070121"/>
    </source>
</evidence>
<dbReference type="GO" id="GO:0052689">
    <property type="term" value="F:carboxylic ester hydrolase activity"/>
    <property type="evidence" value="ECO:0007669"/>
    <property type="project" value="UniProtKB-KW"/>
</dbReference>
<keyword evidence="7" id="KW-1185">Reference proteome</keyword>
<dbReference type="EMBL" id="JFFI01000140">
    <property type="protein sequence ID" value="KXH69233.1"/>
    <property type="molecule type" value="Genomic_DNA"/>
</dbReference>
<comment type="caution">
    <text evidence="6">The sequence shown here is derived from an EMBL/GenBank/DDBJ whole genome shotgun (WGS) entry which is preliminary data.</text>
</comment>
<dbReference type="AlphaFoldDB" id="A0A135V954"/>
<accession>A0A135V954</accession>
<evidence type="ECO:0000256" key="3">
    <source>
        <dbReference type="ARBA" id="ARBA00022801"/>
    </source>
</evidence>
<dbReference type="EC" id="3.1.1.-" evidence="5"/>
<evidence type="ECO:0000256" key="4">
    <source>
        <dbReference type="ARBA" id="ARBA00023157"/>
    </source>
</evidence>
<organism evidence="6 7">
    <name type="scientific">Colletotrichum salicis</name>
    <dbReference type="NCBI Taxonomy" id="1209931"/>
    <lineage>
        <taxon>Eukaryota</taxon>
        <taxon>Fungi</taxon>
        <taxon>Dikarya</taxon>
        <taxon>Ascomycota</taxon>
        <taxon>Pezizomycotina</taxon>
        <taxon>Sordariomycetes</taxon>
        <taxon>Hypocreomycetidae</taxon>
        <taxon>Glomerellales</taxon>
        <taxon>Glomerellaceae</taxon>
        <taxon>Colletotrichum</taxon>
        <taxon>Colletotrichum acutatum species complex</taxon>
    </lineage>
</organism>
<proteinExistence type="inferred from homology"/>
<gene>
    <name evidence="6" type="ORF">CSAL01_01711</name>
</gene>
<dbReference type="PANTHER" id="PTHR33938">
    <property type="entry name" value="FERULOYL ESTERASE B-RELATED"/>
    <property type="match status" value="1"/>
</dbReference>
<evidence type="ECO:0000313" key="6">
    <source>
        <dbReference type="EMBL" id="KXH69233.1"/>
    </source>
</evidence>
<keyword evidence="4" id="KW-1015">Disulfide bond</keyword>
<dbReference type="Pfam" id="PF07519">
    <property type="entry name" value="Tannase"/>
    <property type="match status" value="1"/>
</dbReference>
<protein>
    <recommendedName>
        <fullName evidence="5">Carboxylic ester hydrolase</fullName>
        <ecNumber evidence="5">3.1.1.-</ecNumber>
    </recommendedName>
</protein>
<evidence type="ECO:0000256" key="1">
    <source>
        <dbReference type="ARBA" id="ARBA00022487"/>
    </source>
</evidence>
<dbReference type="InterPro" id="IPR011118">
    <property type="entry name" value="Tannase/feruloyl_esterase"/>
</dbReference>
<keyword evidence="2" id="KW-0732">Signal</keyword>
<dbReference type="PANTHER" id="PTHR33938:SF2">
    <property type="entry name" value="CARBOXYLIC ESTER HYDROLASE"/>
    <property type="match status" value="1"/>
</dbReference>
<keyword evidence="3 5" id="KW-0378">Hydrolase</keyword>
<dbReference type="STRING" id="1209931.A0A135V954"/>
<comment type="similarity">
    <text evidence="5">Belongs to the tannase family.</text>
</comment>
<dbReference type="Proteomes" id="UP000070121">
    <property type="component" value="Unassembled WGS sequence"/>
</dbReference>